<feature type="compositionally biased region" description="Polar residues" evidence="1">
    <location>
        <begin position="39"/>
        <end position="54"/>
    </location>
</feature>
<evidence type="ECO:0000256" key="1">
    <source>
        <dbReference type="SAM" id="MobiDB-lite"/>
    </source>
</evidence>
<proteinExistence type="predicted"/>
<evidence type="ECO:0000313" key="3">
    <source>
        <dbReference type="Proteomes" id="UP000008021"/>
    </source>
</evidence>
<organism evidence="2">
    <name type="scientific">Oryza meridionalis</name>
    <dbReference type="NCBI Taxonomy" id="40149"/>
    <lineage>
        <taxon>Eukaryota</taxon>
        <taxon>Viridiplantae</taxon>
        <taxon>Streptophyta</taxon>
        <taxon>Embryophyta</taxon>
        <taxon>Tracheophyta</taxon>
        <taxon>Spermatophyta</taxon>
        <taxon>Magnoliopsida</taxon>
        <taxon>Liliopsida</taxon>
        <taxon>Poales</taxon>
        <taxon>Poaceae</taxon>
        <taxon>BOP clade</taxon>
        <taxon>Oryzoideae</taxon>
        <taxon>Oryzeae</taxon>
        <taxon>Oryzinae</taxon>
        <taxon>Oryza</taxon>
    </lineage>
</organism>
<feature type="compositionally biased region" description="Basic and acidic residues" evidence="1">
    <location>
        <begin position="17"/>
        <end position="30"/>
    </location>
</feature>
<dbReference type="EnsemblPlants" id="OMERI04G13430.6">
    <property type="protein sequence ID" value="OMERI04G13430.6"/>
    <property type="gene ID" value="OMERI04G13430"/>
</dbReference>
<dbReference type="Gramene" id="OMERI04G13430.6">
    <property type="protein sequence ID" value="OMERI04G13430.6"/>
    <property type="gene ID" value="OMERI04G13430"/>
</dbReference>
<feature type="region of interest" description="Disordered" evidence="1">
    <location>
        <begin position="11"/>
        <end position="77"/>
    </location>
</feature>
<dbReference type="AlphaFoldDB" id="A0A0E0DF58"/>
<reference evidence="2" key="1">
    <citation type="submission" date="2015-04" db="UniProtKB">
        <authorList>
            <consortium name="EnsemblPlants"/>
        </authorList>
    </citation>
    <scope>IDENTIFICATION</scope>
</reference>
<dbReference type="Proteomes" id="UP000008021">
    <property type="component" value="Chromosome 4"/>
</dbReference>
<name>A0A0E0DF58_9ORYZ</name>
<keyword evidence="3" id="KW-1185">Reference proteome</keyword>
<sequence>MLSLILQEAAQGVASMRTEEPQRLTKERPPKASLGSLGIQEQRQEVAQHQGQEQGKQDHKSSQHKLSSHHLTYSLTPGTTTPCSSYLNLISQQEAWMEPCSS</sequence>
<reference evidence="2" key="2">
    <citation type="submission" date="2018-05" db="EMBL/GenBank/DDBJ databases">
        <title>OmerRS3 (Oryza meridionalis Reference Sequence Version 3).</title>
        <authorList>
            <person name="Zhang J."/>
            <person name="Kudrna D."/>
            <person name="Lee S."/>
            <person name="Talag J."/>
            <person name="Welchert J."/>
            <person name="Wing R.A."/>
        </authorList>
    </citation>
    <scope>NUCLEOTIDE SEQUENCE [LARGE SCALE GENOMIC DNA]</scope>
    <source>
        <strain evidence="2">cv. OR44</strain>
    </source>
</reference>
<accession>A0A0E0DF58</accession>
<evidence type="ECO:0000313" key="2">
    <source>
        <dbReference type="EnsemblPlants" id="OMERI04G13430.6"/>
    </source>
</evidence>
<protein>
    <submittedName>
        <fullName evidence="2">Uncharacterized protein</fullName>
    </submittedName>
</protein>